<dbReference type="AlphaFoldDB" id="A0A5B7IE97"/>
<evidence type="ECO:0000313" key="3">
    <source>
        <dbReference type="EMBL" id="MPC82212.1"/>
    </source>
</evidence>
<dbReference type="Proteomes" id="UP000324222">
    <property type="component" value="Unassembled WGS sequence"/>
</dbReference>
<feature type="domain" description="Protein inscuteable homologue C-terminal" evidence="2">
    <location>
        <begin position="4"/>
        <end position="240"/>
    </location>
</feature>
<feature type="compositionally biased region" description="Polar residues" evidence="1">
    <location>
        <begin position="235"/>
        <end position="249"/>
    </location>
</feature>
<evidence type="ECO:0000313" key="4">
    <source>
        <dbReference type="Proteomes" id="UP000324222"/>
    </source>
</evidence>
<reference evidence="3 4" key="1">
    <citation type="submission" date="2019-05" db="EMBL/GenBank/DDBJ databases">
        <title>Another draft genome of Portunus trituberculatus and its Hox gene families provides insights of decapod evolution.</title>
        <authorList>
            <person name="Jeong J.-H."/>
            <person name="Song I."/>
            <person name="Kim S."/>
            <person name="Choi T."/>
            <person name="Kim D."/>
            <person name="Ryu S."/>
            <person name="Kim W."/>
        </authorList>
    </citation>
    <scope>NUCLEOTIDE SEQUENCE [LARGE SCALE GENOMIC DNA]</scope>
    <source>
        <tissue evidence="3">Muscle</tissue>
    </source>
</reference>
<dbReference type="InterPro" id="IPR011989">
    <property type="entry name" value="ARM-like"/>
</dbReference>
<dbReference type="Pfam" id="PF19427">
    <property type="entry name" value="Insc_C"/>
    <property type="match status" value="1"/>
</dbReference>
<dbReference type="OrthoDB" id="5796379at2759"/>
<dbReference type="GO" id="GO:0008356">
    <property type="term" value="P:asymmetric cell division"/>
    <property type="evidence" value="ECO:0007669"/>
    <property type="project" value="InterPro"/>
</dbReference>
<organism evidence="3 4">
    <name type="scientific">Portunus trituberculatus</name>
    <name type="common">Swimming crab</name>
    <name type="synonym">Neptunus trituberculatus</name>
    <dbReference type="NCBI Taxonomy" id="210409"/>
    <lineage>
        <taxon>Eukaryota</taxon>
        <taxon>Metazoa</taxon>
        <taxon>Ecdysozoa</taxon>
        <taxon>Arthropoda</taxon>
        <taxon>Crustacea</taxon>
        <taxon>Multicrustacea</taxon>
        <taxon>Malacostraca</taxon>
        <taxon>Eumalacostraca</taxon>
        <taxon>Eucarida</taxon>
        <taxon>Decapoda</taxon>
        <taxon>Pleocyemata</taxon>
        <taxon>Brachyura</taxon>
        <taxon>Eubrachyura</taxon>
        <taxon>Portunoidea</taxon>
        <taxon>Portunidae</taxon>
        <taxon>Portuninae</taxon>
        <taxon>Portunus</taxon>
    </lineage>
</organism>
<dbReference type="InterPro" id="IPR039921">
    <property type="entry name" value="Inscuteable"/>
</dbReference>
<keyword evidence="4" id="KW-1185">Reference proteome</keyword>
<evidence type="ECO:0000259" key="2">
    <source>
        <dbReference type="Pfam" id="PF19427"/>
    </source>
</evidence>
<dbReference type="PANTHER" id="PTHR21386:SF0">
    <property type="entry name" value="PROTEIN INSCUTEABLE HOMOLOG"/>
    <property type="match status" value="1"/>
</dbReference>
<dbReference type="GO" id="GO:0045176">
    <property type="term" value="P:apical protein localization"/>
    <property type="evidence" value="ECO:0007669"/>
    <property type="project" value="TreeGrafter"/>
</dbReference>
<dbReference type="InterPro" id="IPR045789">
    <property type="entry name" value="Insc_C"/>
</dbReference>
<feature type="compositionally biased region" description="Polar residues" evidence="1">
    <location>
        <begin position="259"/>
        <end position="271"/>
    </location>
</feature>
<accession>A0A5B7IE97</accession>
<dbReference type="GO" id="GO:0008093">
    <property type="term" value="F:cytoskeletal anchor activity"/>
    <property type="evidence" value="ECO:0007669"/>
    <property type="project" value="TreeGrafter"/>
</dbReference>
<gene>
    <name evidence="3" type="primary">INSC</name>
    <name evidence="3" type="ORF">E2C01_076861</name>
</gene>
<protein>
    <submittedName>
        <fullName evidence="3">Protein inscuteable</fullName>
    </submittedName>
</protein>
<dbReference type="Gene3D" id="1.25.10.10">
    <property type="entry name" value="Leucine-rich Repeat Variant"/>
    <property type="match status" value="1"/>
</dbReference>
<dbReference type="SUPFAM" id="SSF48371">
    <property type="entry name" value="ARM repeat"/>
    <property type="match status" value="1"/>
</dbReference>
<dbReference type="EMBL" id="VSRR010059133">
    <property type="protein sequence ID" value="MPC82212.1"/>
    <property type="molecule type" value="Genomic_DNA"/>
</dbReference>
<dbReference type="GO" id="GO:0045179">
    <property type="term" value="C:apical cortex"/>
    <property type="evidence" value="ECO:0007669"/>
    <property type="project" value="TreeGrafter"/>
</dbReference>
<evidence type="ECO:0000256" key="1">
    <source>
        <dbReference type="SAM" id="MobiDB-lite"/>
    </source>
</evidence>
<proteinExistence type="predicted"/>
<dbReference type="InterPro" id="IPR016024">
    <property type="entry name" value="ARM-type_fold"/>
</dbReference>
<dbReference type="GO" id="GO:0009786">
    <property type="term" value="P:regulation of asymmetric cell division"/>
    <property type="evidence" value="ECO:0007669"/>
    <property type="project" value="TreeGrafter"/>
</dbReference>
<dbReference type="PANTHER" id="PTHR21386">
    <property type="entry name" value="INSCUTEABLE"/>
    <property type="match status" value="1"/>
</dbReference>
<dbReference type="GO" id="GO:0000132">
    <property type="term" value="P:establishment of mitotic spindle orientation"/>
    <property type="evidence" value="ECO:0007669"/>
    <property type="project" value="TreeGrafter"/>
</dbReference>
<sequence length="271" mass="29475">MEVCNNDNDDLDRDTTRQVVQVVTALGHAFTKLVDLMLSREIREMVRVLEEPGSRAGVRLVVSHLTALGVEGGHICRLIASLGGVRGLLDVCLEPRLRQCRSDALRALATVCCVVEGIVELDKAGGVEVVAEVLCDIECLEEERSEAAGVLAQITSPWVENNHRLAALHTHLDHIVAALTDLARHTLTPEIFLLASAALANLTFLDDGCVEAMRAAGTASVLLRAAHDNPNISIFTKDQVSSPSNSRLHTLTDPRESQQDFPSQWHQSRSV</sequence>
<comment type="caution">
    <text evidence="3">The sequence shown here is derived from an EMBL/GenBank/DDBJ whole genome shotgun (WGS) entry which is preliminary data.</text>
</comment>
<feature type="region of interest" description="Disordered" evidence="1">
    <location>
        <begin position="235"/>
        <end position="271"/>
    </location>
</feature>
<name>A0A5B7IE97_PORTR</name>